<protein>
    <recommendedName>
        <fullName evidence="3">MIF4G domain-containing protein</fullName>
    </recommendedName>
</protein>
<organism evidence="2">
    <name type="scientific">viral metagenome</name>
    <dbReference type="NCBI Taxonomy" id="1070528"/>
    <lineage>
        <taxon>unclassified sequences</taxon>
        <taxon>metagenomes</taxon>
        <taxon>organismal metagenomes</taxon>
    </lineage>
</organism>
<feature type="compositionally biased region" description="Gly residues" evidence="1">
    <location>
        <begin position="74"/>
        <end position="89"/>
    </location>
</feature>
<feature type="region of interest" description="Disordered" evidence="1">
    <location>
        <begin position="74"/>
        <end position="108"/>
    </location>
</feature>
<sequence>MAQVYKYTIHDINNIILNGFEYKLNDDVVEVISNLTSEVGSPTYIKTPNFQKQNTENDDIKTQKYQSRSIYGGVGGSSSGGGVGSGGSGKNSSIKRHKGMSNKQHLDPVKDDDWETIRTFSTTKMEQHEGIDVFIDNIRSNLNKMSIKTYDEINTNVISNIDQLISQNISHEESHKISSIIFDIVSSNRFYSKLYANLYSNLISKYEFIKLVFKEKEASLGDILNNVYYVSPDENYDLFCKMNNENEKRKALISFFVNLVLYDVIAICKIEELLIQLLDNLNILIKEENKKFVVDEYIEIIFILYNKELFNNENKNFSVDNHTKIIETIKHLAGVKVKTYPSLSSKSIFKLMDIVEM</sequence>
<evidence type="ECO:0000256" key="1">
    <source>
        <dbReference type="SAM" id="MobiDB-lite"/>
    </source>
</evidence>
<evidence type="ECO:0008006" key="3">
    <source>
        <dbReference type="Google" id="ProtNLM"/>
    </source>
</evidence>
<evidence type="ECO:0000313" key="2">
    <source>
        <dbReference type="EMBL" id="QHT27454.1"/>
    </source>
</evidence>
<reference evidence="2" key="1">
    <citation type="journal article" date="2020" name="Nature">
        <title>Giant virus diversity and host interactions through global metagenomics.</title>
        <authorList>
            <person name="Schulz F."/>
            <person name="Roux S."/>
            <person name="Paez-Espino D."/>
            <person name="Jungbluth S."/>
            <person name="Walsh D.A."/>
            <person name="Denef V.J."/>
            <person name="McMahon K.D."/>
            <person name="Konstantinidis K.T."/>
            <person name="Eloe-Fadrosh E.A."/>
            <person name="Kyrpides N.C."/>
            <person name="Woyke T."/>
        </authorList>
    </citation>
    <scope>NUCLEOTIDE SEQUENCE</scope>
    <source>
        <strain evidence="2">GVMAG-M-3300023179-33</strain>
    </source>
</reference>
<dbReference type="EMBL" id="MN739822">
    <property type="protein sequence ID" value="QHT27454.1"/>
    <property type="molecule type" value="Genomic_DNA"/>
</dbReference>
<dbReference type="AlphaFoldDB" id="A0A6C0EEA7"/>
<proteinExistence type="predicted"/>
<name>A0A6C0EEA7_9ZZZZ</name>
<accession>A0A6C0EEA7</accession>